<accession>A0AAV4W1V1</accession>
<protein>
    <submittedName>
        <fullName evidence="1">Uncharacterized protein</fullName>
    </submittedName>
</protein>
<sequence length="87" mass="9755">MFPTKSMFEQSRFLASGDLRVSVSYQFRIGRSTQFPNCIESKDGKHVLIQAPPNTGSQYHNYKGGFSIILLACVDTDYKFVLVDIGS</sequence>
<keyword evidence="2" id="KW-1185">Reference proteome</keyword>
<dbReference type="AlphaFoldDB" id="A0AAV4W1V1"/>
<evidence type="ECO:0000313" key="1">
    <source>
        <dbReference type="EMBL" id="GIY76705.1"/>
    </source>
</evidence>
<gene>
    <name evidence="1" type="ORF">CDAR_603851</name>
</gene>
<reference evidence="1 2" key="1">
    <citation type="submission" date="2021-06" db="EMBL/GenBank/DDBJ databases">
        <title>Caerostris darwini draft genome.</title>
        <authorList>
            <person name="Kono N."/>
            <person name="Arakawa K."/>
        </authorList>
    </citation>
    <scope>NUCLEOTIDE SEQUENCE [LARGE SCALE GENOMIC DNA]</scope>
</reference>
<comment type="caution">
    <text evidence="1">The sequence shown here is derived from an EMBL/GenBank/DDBJ whole genome shotgun (WGS) entry which is preliminary data.</text>
</comment>
<name>A0AAV4W1V1_9ARAC</name>
<evidence type="ECO:0000313" key="2">
    <source>
        <dbReference type="Proteomes" id="UP001054837"/>
    </source>
</evidence>
<dbReference type="EMBL" id="BPLQ01014042">
    <property type="protein sequence ID" value="GIY76705.1"/>
    <property type="molecule type" value="Genomic_DNA"/>
</dbReference>
<dbReference type="Proteomes" id="UP001054837">
    <property type="component" value="Unassembled WGS sequence"/>
</dbReference>
<proteinExistence type="predicted"/>
<organism evidence="1 2">
    <name type="scientific">Caerostris darwini</name>
    <dbReference type="NCBI Taxonomy" id="1538125"/>
    <lineage>
        <taxon>Eukaryota</taxon>
        <taxon>Metazoa</taxon>
        <taxon>Ecdysozoa</taxon>
        <taxon>Arthropoda</taxon>
        <taxon>Chelicerata</taxon>
        <taxon>Arachnida</taxon>
        <taxon>Araneae</taxon>
        <taxon>Araneomorphae</taxon>
        <taxon>Entelegynae</taxon>
        <taxon>Araneoidea</taxon>
        <taxon>Araneidae</taxon>
        <taxon>Caerostris</taxon>
    </lineage>
</organism>